<evidence type="ECO:0000313" key="2">
    <source>
        <dbReference type="Proteomes" id="UP000717328"/>
    </source>
</evidence>
<evidence type="ECO:0000313" key="1">
    <source>
        <dbReference type="EMBL" id="KAG5633913.1"/>
    </source>
</evidence>
<dbReference type="EMBL" id="JABCKI010006846">
    <property type="protein sequence ID" value="KAG5633913.1"/>
    <property type="molecule type" value="Genomic_DNA"/>
</dbReference>
<comment type="caution">
    <text evidence="1">The sequence shown here is derived from an EMBL/GenBank/DDBJ whole genome shotgun (WGS) entry which is preliminary data.</text>
</comment>
<dbReference type="OrthoDB" id="3263651at2759"/>
<sequence length="296" mass="34084">MYRFFEAVVIHFYGSWQTKKVLENYAFFPITIAPERTTPLRHLIRLKDESAPLLRDSKELVKPGEYSIYTRAPHTSPRNTLFISTQLSDELKAAAFHRDEGQCPFTGQKLEIDSPAVKAFWYMPLWSGYMAIKPVGRPAITARHEMAEEMHDDPAICDALKTVENCFITTQEVYDLHMSNKITVDIEDDYRIVRFVDSDQITPPLRRNLLRTGNPGQLADKYLAAHFRYTIPVNIMGGDVLEFHTVSEAHDFLDEHYLGKGQFDWGSEDWSSTKLGRCVFEWARLCSEPDDEPPSE</sequence>
<accession>A0A9P7K277</accession>
<reference evidence="1" key="2">
    <citation type="submission" date="2021-10" db="EMBL/GenBank/DDBJ databases">
        <title>Phylogenomics reveals ancestral predisposition of the termite-cultivated fungus Termitomyces towards a domesticated lifestyle.</title>
        <authorList>
            <person name="Auxier B."/>
            <person name="Grum-Grzhimaylo A."/>
            <person name="Cardenas M.E."/>
            <person name="Lodge J.D."/>
            <person name="Laessoe T."/>
            <person name="Pedersen O."/>
            <person name="Smith M.E."/>
            <person name="Kuyper T.W."/>
            <person name="Franco-Molano E.A."/>
            <person name="Baroni T.J."/>
            <person name="Aanen D.K."/>
        </authorList>
    </citation>
    <scope>NUCLEOTIDE SEQUENCE</scope>
    <source>
        <strain evidence="1">D49</strain>
    </source>
</reference>
<name>A0A9P7K277_9AGAR</name>
<dbReference type="AlphaFoldDB" id="A0A9P7K277"/>
<proteinExistence type="predicted"/>
<organism evidence="1 2">
    <name type="scientific">Sphagnurus paluster</name>
    <dbReference type="NCBI Taxonomy" id="117069"/>
    <lineage>
        <taxon>Eukaryota</taxon>
        <taxon>Fungi</taxon>
        <taxon>Dikarya</taxon>
        <taxon>Basidiomycota</taxon>
        <taxon>Agaricomycotina</taxon>
        <taxon>Agaricomycetes</taxon>
        <taxon>Agaricomycetidae</taxon>
        <taxon>Agaricales</taxon>
        <taxon>Tricholomatineae</taxon>
        <taxon>Lyophyllaceae</taxon>
        <taxon>Sphagnurus</taxon>
    </lineage>
</organism>
<gene>
    <name evidence="1" type="ORF">H0H81_004434</name>
</gene>
<dbReference type="Proteomes" id="UP000717328">
    <property type="component" value="Unassembled WGS sequence"/>
</dbReference>
<reference evidence="1" key="1">
    <citation type="submission" date="2021-02" db="EMBL/GenBank/DDBJ databases">
        <authorList>
            <person name="Nieuwenhuis M."/>
            <person name="Van De Peppel L.J.J."/>
        </authorList>
    </citation>
    <scope>NUCLEOTIDE SEQUENCE</scope>
    <source>
        <strain evidence="1">D49</strain>
    </source>
</reference>
<keyword evidence="2" id="KW-1185">Reference proteome</keyword>
<protein>
    <submittedName>
        <fullName evidence="1">Uncharacterized protein</fullName>
    </submittedName>
</protein>